<dbReference type="Pfam" id="PF00487">
    <property type="entry name" value="FA_desaturase"/>
    <property type="match status" value="1"/>
</dbReference>
<feature type="transmembrane region" description="Helical" evidence="12">
    <location>
        <begin position="146"/>
        <end position="162"/>
    </location>
</feature>
<keyword evidence="8" id="KW-0560">Oxidoreductase</keyword>
<dbReference type="PANTHER" id="PTHR38674:SF1">
    <property type="entry name" value="ALKANE 1-MONOOXYGENASE 1"/>
    <property type="match status" value="1"/>
</dbReference>
<comment type="caution">
    <text evidence="14">The sequence shown here is derived from an EMBL/GenBank/DDBJ whole genome shotgun (WGS) entry which is preliminary data.</text>
</comment>
<dbReference type="AlphaFoldDB" id="A0A2T7UL15"/>
<dbReference type="GO" id="GO:0005886">
    <property type="term" value="C:plasma membrane"/>
    <property type="evidence" value="ECO:0007669"/>
    <property type="project" value="UniProtKB-SubCell"/>
</dbReference>
<dbReference type="Proteomes" id="UP000244810">
    <property type="component" value="Unassembled WGS sequence"/>
</dbReference>
<dbReference type="InterPro" id="IPR005804">
    <property type="entry name" value="FA_desaturase_dom"/>
</dbReference>
<sequence>MRSLSFPKKDMGPPGRFLGGFPASSLSVAWMEGAHCLMLAQIRGYPLTLLALCSRVLGLLMRLTIFTFATLLPAALLAWGAVYGGWAIWLAPVSIGLMWIAVDQFPDPADDSEMPVGDNLLILLGFLQLTHLPLGVWALTYNLHGLDWVAGILGFGLFYGQIGNPASHELIHRSDRFMTGLGTAVYIGFLFGHHVSAHRFVHHPYVATPQDPVSADKGVGFWSFLPKAWYGSFITGYRAEKAMTRRSGRKRVNPYVFYMAGEGTLLVLAFALFGLKGLLIYVALCAHTQSQMLVADYVQHYGLKRRRLANGKFEPAGPWHAWNSVGWYSSAVTLNAPRHSDHHAHPARPYPQLTVPEGSAMLPAPLPAMAMLALVPPLWKAVMDKRLAAVLAQHDAAPLPSAEALLQG</sequence>
<evidence type="ECO:0000256" key="7">
    <source>
        <dbReference type="ARBA" id="ARBA00022989"/>
    </source>
</evidence>
<accession>A0A2T7UL15</accession>
<evidence type="ECO:0000256" key="3">
    <source>
        <dbReference type="ARBA" id="ARBA00022475"/>
    </source>
</evidence>
<dbReference type="GO" id="GO:0004497">
    <property type="term" value="F:monooxygenase activity"/>
    <property type="evidence" value="ECO:0007669"/>
    <property type="project" value="UniProtKB-KW"/>
</dbReference>
<comment type="subcellular location">
    <subcellularLocation>
        <location evidence="1">Cell inner membrane</location>
        <topology evidence="1">Multi-pass membrane protein</topology>
    </subcellularLocation>
</comment>
<feature type="domain" description="Fatty acid desaturase" evidence="13">
    <location>
        <begin position="148"/>
        <end position="353"/>
    </location>
</feature>
<reference evidence="14 15" key="1">
    <citation type="journal article" date="2011" name="Syst. Appl. Microbiol.">
        <title>Defluviimonas denitrificans gen. nov., sp. nov., and Pararhodobacter aggregans gen. nov., sp. nov., non-phototrophic Rhodobacteraceae from the biofilter of a marine aquaculture.</title>
        <authorList>
            <person name="Foesel B.U."/>
            <person name="Drake H.L."/>
            <person name="Schramm A."/>
        </authorList>
    </citation>
    <scope>NUCLEOTIDE SEQUENCE [LARGE SCALE GENOMIC DNA]</scope>
    <source>
        <strain evidence="14 15">D1-19</strain>
    </source>
</reference>
<keyword evidence="6" id="KW-0479">Metal-binding</keyword>
<keyword evidence="7 12" id="KW-1133">Transmembrane helix</keyword>
<evidence type="ECO:0000256" key="1">
    <source>
        <dbReference type="ARBA" id="ARBA00004429"/>
    </source>
</evidence>
<evidence type="ECO:0000256" key="4">
    <source>
        <dbReference type="ARBA" id="ARBA00022519"/>
    </source>
</evidence>
<name>A0A2T7UL15_9RHOB</name>
<feature type="transmembrane region" description="Helical" evidence="12">
    <location>
        <begin position="49"/>
        <end position="69"/>
    </location>
</feature>
<evidence type="ECO:0000256" key="11">
    <source>
        <dbReference type="ARBA" id="ARBA00023136"/>
    </source>
</evidence>
<dbReference type="EMBL" id="QDDR01000016">
    <property type="protein sequence ID" value="PVE45339.1"/>
    <property type="molecule type" value="Genomic_DNA"/>
</dbReference>
<feature type="transmembrane region" description="Helical" evidence="12">
    <location>
        <begin position="177"/>
        <end position="195"/>
    </location>
</feature>
<dbReference type="CDD" id="cd03512">
    <property type="entry name" value="Alkane-hydroxylase"/>
    <property type="match status" value="1"/>
</dbReference>
<evidence type="ECO:0000256" key="9">
    <source>
        <dbReference type="ARBA" id="ARBA00023004"/>
    </source>
</evidence>
<evidence type="ECO:0000313" key="14">
    <source>
        <dbReference type="EMBL" id="PVE45339.1"/>
    </source>
</evidence>
<organism evidence="14 15">
    <name type="scientific">Pararhodobacter aggregans</name>
    <dbReference type="NCBI Taxonomy" id="404875"/>
    <lineage>
        <taxon>Bacteria</taxon>
        <taxon>Pseudomonadati</taxon>
        <taxon>Pseudomonadota</taxon>
        <taxon>Alphaproteobacteria</taxon>
        <taxon>Rhodobacterales</taxon>
        <taxon>Paracoccaceae</taxon>
        <taxon>Pararhodobacter</taxon>
    </lineage>
</organism>
<keyword evidence="3" id="KW-1003">Cell membrane</keyword>
<evidence type="ECO:0000256" key="2">
    <source>
        <dbReference type="ARBA" id="ARBA00010823"/>
    </source>
</evidence>
<proteinExistence type="inferred from homology"/>
<evidence type="ECO:0000259" key="13">
    <source>
        <dbReference type="Pfam" id="PF00487"/>
    </source>
</evidence>
<dbReference type="InterPro" id="IPR033885">
    <property type="entry name" value="AlkB/XylM"/>
</dbReference>
<evidence type="ECO:0000256" key="12">
    <source>
        <dbReference type="SAM" id="Phobius"/>
    </source>
</evidence>
<evidence type="ECO:0000256" key="8">
    <source>
        <dbReference type="ARBA" id="ARBA00023002"/>
    </source>
</evidence>
<keyword evidence="4" id="KW-0997">Cell inner membrane</keyword>
<feature type="transmembrane region" description="Helical" evidence="12">
    <location>
        <begin position="255"/>
        <end position="273"/>
    </location>
</feature>
<evidence type="ECO:0000256" key="10">
    <source>
        <dbReference type="ARBA" id="ARBA00023033"/>
    </source>
</evidence>
<keyword evidence="9" id="KW-0408">Iron</keyword>
<feature type="transmembrane region" description="Helical" evidence="12">
    <location>
        <begin position="120"/>
        <end position="139"/>
    </location>
</feature>
<comment type="similarity">
    <text evidence="2">Belongs to the fatty acid desaturase type 1 family. AlkB subfamily.</text>
</comment>
<feature type="transmembrane region" description="Helical" evidence="12">
    <location>
        <begin position="76"/>
        <end position="100"/>
    </location>
</feature>
<evidence type="ECO:0000256" key="6">
    <source>
        <dbReference type="ARBA" id="ARBA00022723"/>
    </source>
</evidence>
<dbReference type="GO" id="GO:0046872">
    <property type="term" value="F:metal ion binding"/>
    <property type="evidence" value="ECO:0007669"/>
    <property type="project" value="UniProtKB-KW"/>
</dbReference>
<evidence type="ECO:0000313" key="15">
    <source>
        <dbReference type="Proteomes" id="UP000244810"/>
    </source>
</evidence>
<dbReference type="GO" id="GO:0006629">
    <property type="term" value="P:lipid metabolic process"/>
    <property type="evidence" value="ECO:0007669"/>
    <property type="project" value="InterPro"/>
</dbReference>
<evidence type="ECO:0000256" key="5">
    <source>
        <dbReference type="ARBA" id="ARBA00022692"/>
    </source>
</evidence>
<gene>
    <name evidence="14" type="ORF">DDE23_22385</name>
</gene>
<keyword evidence="5 12" id="KW-0812">Transmembrane</keyword>
<keyword evidence="10 14" id="KW-0503">Monooxygenase</keyword>
<protein>
    <submittedName>
        <fullName evidence="14">Alkane 1-monooxygenase</fullName>
    </submittedName>
</protein>
<keyword evidence="15" id="KW-1185">Reference proteome</keyword>
<dbReference type="PANTHER" id="PTHR38674">
    <property type="entry name" value="ALKANE 1-MONOOXYGENASE 1"/>
    <property type="match status" value="1"/>
</dbReference>
<keyword evidence="11 12" id="KW-0472">Membrane</keyword>